<sequence length="183" mass="20407">MLEQRFSEMKAYLTRETVSKACDNVVCGVILPRTKFQRCTGYLTSIYCSPSCQATDWREGGHRDSCQSLLRLRLGSSPPHDIYTLNLISRAEEPEGVSSRDNSVLRVVLVHANYLEMKRTILVQEVYHWRAFSSRPCCPTSSSTIAAHTSHALLPSAPSMSWRPCGNSTFRMQGRAGGGCPCM</sequence>
<evidence type="ECO:0000259" key="5">
    <source>
        <dbReference type="PROSITE" id="PS50865"/>
    </source>
</evidence>
<name>A0AAD6X7B1_9AGAR</name>
<dbReference type="InterPro" id="IPR002893">
    <property type="entry name" value="Znf_MYND"/>
</dbReference>
<dbReference type="Gene3D" id="6.10.140.2220">
    <property type="match status" value="1"/>
</dbReference>
<accession>A0AAD6X7B1</accession>
<evidence type="ECO:0000313" key="6">
    <source>
        <dbReference type="EMBL" id="KAJ7039307.1"/>
    </source>
</evidence>
<gene>
    <name evidence="6" type="ORF">C8F04DRAFT_304828</name>
</gene>
<evidence type="ECO:0000256" key="1">
    <source>
        <dbReference type="ARBA" id="ARBA00022723"/>
    </source>
</evidence>
<dbReference type="Pfam" id="PF01753">
    <property type="entry name" value="zf-MYND"/>
    <property type="match status" value="1"/>
</dbReference>
<keyword evidence="7" id="KW-1185">Reference proteome</keyword>
<feature type="domain" description="MYND-type" evidence="5">
    <location>
        <begin position="24"/>
        <end position="66"/>
    </location>
</feature>
<proteinExistence type="predicted"/>
<keyword evidence="3" id="KW-0862">Zinc</keyword>
<comment type="caution">
    <text evidence="6">The sequence shown here is derived from an EMBL/GenBank/DDBJ whole genome shotgun (WGS) entry which is preliminary data.</text>
</comment>
<dbReference type="AlphaFoldDB" id="A0AAD6X7B1"/>
<evidence type="ECO:0000256" key="4">
    <source>
        <dbReference type="PROSITE-ProRule" id="PRU00134"/>
    </source>
</evidence>
<dbReference type="EMBL" id="JARJCM010000027">
    <property type="protein sequence ID" value="KAJ7039307.1"/>
    <property type="molecule type" value="Genomic_DNA"/>
</dbReference>
<protein>
    <recommendedName>
        <fullName evidence="5">MYND-type domain-containing protein</fullName>
    </recommendedName>
</protein>
<dbReference type="Proteomes" id="UP001218188">
    <property type="component" value="Unassembled WGS sequence"/>
</dbReference>
<keyword evidence="2 4" id="KW-0863">Zinc-finger</keyword>
<evidence type="ECO:0000256" key="3">
    <source>
        <dbReference type="ARBA" id="ARBA00022833"/>
    </source>
</evidence>
<dbReference type="PROSITE" id="PS50865">
    <property type="entry name" value="ZF_MYND_2"/>
    <property type="match status" value="1"/>
</dbReference>
<evidence type="ECO:0000256" key="2">
    <source>
        <dbReference type="ARBA" id="ARBA00022771"/>
    </source>
</evidence>
<dbReference type="GO" id="GO:0008270">
    <property type="term" value="F:zinc ion binding"/>
    <property type="evidence" value="ECO:0007669"/>
    <property type="project" value="UniProtKB-KW"/>
</dbReference>
<keyword evidence="1" id="KW-0479">Metal-binding</keyword>
<organism evidence="6 7">
    <name type="scientific">Mycena alexandri</name>
    <dbReference type="NCBI Taxonomy" id="1745969"/>
    <lineage>
        <taxon>Eukaryota</taxon>
        <taxon>Fungi</taxon>
        <taxon>Dikarya</taxon>
        <taxon>Basidiomycota</taxon>
        <taxon>Agaricomycotina</taxon>
        <taxon>Agaricomycetes</taxon>
        <taxon>Agaricomycetidae</taxon>
        <taxon>Agaricales</taxon>
        <taxon>Marasmiineae</taxon>
        <taxon>Mycenaceae</taxon>
        <taxon>Mycena</taxon>
    </lineage>
</organism>
<evidence type="ECO:0000313" key="7">
    <source>
        <dbReference type="Proteomes" id="UP001218188"/>
    </source>
</evidence>
<reference evidence="6" key="1">
    <citation type="submission" date="2023-03" db="EMBL/GenBank/DDBJ databases">
        <title>Massive genome expansion in bonnet fungi (Mycena s.s.) driven by repeated elements and novel gene families across ecological guilds.</title>
        <authorList>
            <consortium name="Lawrence Berkeley National Laboratory"/>
            <person name="Harder C.B."/>
            <person name="Miyauchi S."/>
            <person name="Viragh M."/>
            <person name="Kuo A."/>
            <person name="Thoen E."/>
            <person name="Andreopoulos B."/>
            <person name="Lu D."/>
            <person name="Skrede I."/>
            <person name="Drula E."/>
            <person name="Henrissat B."/>
            <person name="Morin E."/>
            <person name="Kohler A."/>
            <person name="Barry K."/>
            <person name="LaButti K."/>
            <person name="Morin E."/>
            <person name="Salamov A."/>
            <person name="Lipzen A."/>
            <person name="Mereny Z."/>
            <person name="Hegedus B."/>
            <person name="Baldrian P."/>
            <person name="Stursova M."/>
            <person name="Weitz H."/>
            <person name="Taylor A."/>
            <person name="Grigoriev I.V."/>
            <person name="Nagy L.G."/>
            <person name="Martin F."/>
            <person name="Kauserud H."/>
        </authorList>
    </citation>
    <scope>NUCLEOTIDE SEQUENCE</scope>
    <source>
        <strain evidence="6">CBHHK200</strain>
    </source>
</reference>
<dbReference type="SUPFAM" id="SSF144232">
    <property type="entry name" value="HIT/MYND zinc finger-like"/>
    <property type="match status" value="1"/>
</dbReference>